<proteinExistence type="inferred from homology"/>
<dbReference type="KEGG" id="omr:OXIME_000760"/>
<comment type="similarity">
    <text evidence="1">Belongs to the NAD(P)-dependent epimerase/dehydratase family.</text>
</comment>
<accession>A0AAX4NHB8</accession>
<feature type="domain" description="NAD-dependent epimerase/dehydratase" evidence="2">
    <location>
        <begin position="3"/>
        <end position="230"/>
    </location>
</feature>
<keyword evidence="4" id="KW-1185">Reference proteome</keyword>
<dbReference type="AlphaFoldDB" id="A0AAX4NHB8"/>
<dbReference type="PANTHER" id="PTHR43000">
    <property type="entry name" value="DTDP-D-GLUCOSE 4,6-DEHYDRATASE-RELATED"/>
    <property type="match status" value="1"/>
</dbReference>
<evidence type="ECO:0000313" key="3">
    <source>
        <dbReference type="EMBL" id="WYY00202.1"/>
    </source>
</evidence>
<evidence type="ECO:0000313" key="4">
    <source>
        <dbReference type="Proteomes" id="UP001451606"/>
    </source>
</evidence>
<dbReference type="RefSeq" id="WP_393972152.1">
    <property type="nucleotide sequence ID" value="NZ_CP133772.1"/>
</dbReference>
<protein>
    <submittedName>
        <fullName evidence="3">NAD-dependent epimerase/dehydratase family protein</fullName>
    </submittedName>
</protein>
<dbReference type="InterPro" id="IPR001509">
    <property type="entry name" value="Epimerase_deHydtase"/>
</dbReference>
<dbReference type="Gene3D" id="3.40.50.720">
    <property type="entry name" value="NAD(P)-binding Rossmann-like Domain"/>
    <property type="match status" value="1"/>
</dbReference>
<evidence type="ECO:0000259" key="2">
    <source>
        <dbReference type="Pfam" id="PF01370"/>
    </source>
</evidence>
<dbReference type="InterPro" id="IPR036291">
    <property type="entry name" value="NAD(P)-bd_dom_sf"/>
</dbReference>
<organism evidence="3 4">
    <name type="scientific">Oxyplasma meridianum</name>
    <dbReference type="NCBI Taxonomy" id="3073602"/>
    <lineage>
        <taxon>Archaea</taxon>
        <taxon>Methanobacteriati</taxon>
        <taxon>Thermoplasmatota</taxon>
        <taxon>Thermoplasmata</taxon>
        <taxon>Thermoplasmatales</taxon>
        <taxon>Thermoplasmataceae</taxon>
        <taxon>Oxyplasma</taxon>
    </lineage>
</organism>
<dbReference type="Pfam" id="PF01370">
    <property type="entry name" value="Epimerase"/>
    <property type="match status" value="1"/>
</dbReference>
<sequence>MNILVTGGEGFIGRNIILYAKNKGWNTVSYDIKEGNSSADKKIKASILDKDKLSKALKDIDIVFHEAAMTSPPEFEKNPETGYEINLQGTFNVLSLSEKAGVKKVVLASSSAIYGNTFKITNENDLNLNFISAYSMTKYFNEISGKFFTQNSDLETIYMRYFNTYGLGENTKGLYSSIMHKFIYDLKNNKTPIIYGDGNQSRDFIYIKDVAKANILAALNGKNGEAYNIGTGITTKFNDIYEIIKDEMNSNIKPKYEKIPFKTYQLYTCADISKAKKDLNFIPEYDLRSGIKEMVKSI</sequence>
<reference evidence="3 4" key="1">
    <citation type="submission" date="2023-09" db="EMBL/GenBank/DDBJ databases">
        <authorList>
            <person name="Golyshina O.V."/>
            <person name="Lunev E.A."/>
            <person name="Bargiela R."/>
            <person name="Gaines M.C."/>
            <person name="Daum B."/>
            <person name="Bale N.J."/>
            <person name="Koenen M."/>
            <person name="Sinninghe Damst J.S."/>
            <person name="Yakimov M."/>
            <person name="Golyshin P.N."/>
        </authorList>
    </citation>
    <scope>NUCLEOTIDE SEQUENCE [LARGE SCALE GENOMIC DNA]</scope>
    <source>
        <strain evidence="3 4">M1</strain>
    </source>
</reference>
<name>A0AAX4NHB8_9ARCH</name>
<dbReference type="GeneID" id="95967493"/>
<gene>
    <name evidence="3" type="ORF">OXIME_000760</name>
</gene>
<evidence type="ECO:0000256" key="1">
    <source>
        <dbReference type="ARBA" id="ARBA00007637"/>
    </source>
</evidence>
<dbReference type="Proteomes" id="UP001451606">
    <property type="component" value="Chromosome"/>
</dbReference>
<dbReference type="SUPFAM" id="SSF51735">
    <property type="entry name" value="NAD(P)-binding Rossmann-fold domains"/>
    <property type="match status" value="1"/>
</dbReference>
<dbReference type="EMBL" id="CP133772">
    <property type="protein sequence ID" value="WYY00202.1"/>
    <property type="molecule type" value="Genomic_DNA"/>
</dbReference>
<dbReference type="Gene3D" id="3.90.25.10">
    <property type="entry name" value="UDP-galactose 4-epimerase, domain 1"/>
    <property type="match status" value="1"/>
</dbReference>